<dbReference type="GO" id="GO:0035438">
    <property type="term" value="F:cyclic-di-GMP binding"/>
    <property type="evidence" value="ECO:0007669"/>
    <property type="project" value="InterPro"/>
</dbReference>
<feature type="region of interest" description="Disordered" evidence="1">
    <location>
        <begin position="24"/>
        <end position="48"/>
    </location>
</feature>
<dbReference type="AlphaFoldDB" id="A0A9Y2B3J9"/>
<accession>A0A9Y2B3J9</accession>
<name>A0A9Y2B3J9_9SPHN</name>
<dbReference type="KEGG" id="arue:QQX03_03080"/>
<organism evidence="3 4">
    <name type="scientific">Altererythrobacter rubellus</name>
    <dbReference type="NCBI Taxonomy" id="2173831"/>
    <lineage>
        <taxon>Bacteria</taxon>
        <taxon>Pseudomonadati</taxon>
        <taxon>Pseudomonadota</taxon>
        <taxon>Alphaproteobacteria</taxon>
        <taxon>Sphingomonadales</taxon>
        <taxon>Erythrobacteraceae</taxon>
        <taxon>Altererythrobacter</taxon>
    </lineage>
</organism>
<keyword evidence="4" id="KW-1185">Reference proteome</keyword>
<evidence type="ECO:0000259" key="2">
    <source>
        <dbReference type="Pfam" id="PF07238"/>
    </source>
</evidence>
<gene>
    <name evidence="3" type="ORF">QQX03_03080</name>
</gene>
<dbReference type="SUPFAM" id="SSF141371">
    <property type="entry name" value="PilZ domain-like"/>
    <property type="match status" value="1"/>
</dbReference>
<feature type="domain" description="PilZ" evidence="2">
    <location>
        <begin position="6"/>
        <end position="88"/>
    </location>
</feature>
<reference evidence="3 4" key="1">
    <citation type="submission" date="2023-06" db="EMBL/GenBank/DDBJ databases">
        <title>Altererythrobacter rubellus NBRC 112769 genome.</title>
        <authorList>
            <person name="Zhang K."/>
        </authorList>
    </citation>
    <scope>NUCLEOTIDE SEQUENCE [LARGE SCALE GENOMIC DNA]</scope>
    <source>
        <strain evidence="3 4">NBRC 112769</strain>
    </source>
</reference>
<dbReference type="InterPro" id="IPR009875">
    <property type="entry name" value="PilZ_domain"/>
</dbReference>
<dbReference type="Gene3D" id="2.40.10.220">
    <property type="entry name" value="predicted glycosyltransferase like domains"/>
    <property type="match status" value="1"/>
</dbReference>
<proteinExistence type="predicted"/>
<evidence type="ECO:0000256" key="1">
    <source>
        <dbReference type="SAM" id="MobiDB-lite"/>
    </source>
</evidence>
<dbReference type="Proteomes" id="UP001231445">
    <property type="component" value="Chromosome"/>
</dbReference>
<dbReference type="Pfam" id="PF07238">
    <property type="entry name" value="PilZ"/>
    <property type="match status" value="1"/>
</dbReference>
<evidence type="ECO:0000313" key="3">
    <source>
        <dbReference type="EMBL" id="WIW96107.1"/>
    </source>
</evidence>
<sequence>MAELTQRRAETRVDTVQHAQLRVGREPMPHPIKVRNLSRNGMMGEGPFPLRSGTRLTISLPEQGDVAGTVVWVQEPRFGVAFDNEVDPTFA</sequence>
<protein>
    <submittedName>
        <fullName evidence="3">PilZ domain-containing protein</fullName>
    </submittedName>
</protein>
<evidence type="ECO:0000313" key="4">
    <source>
        <dbReference type="Proteomes" id="UP001231445"/>
    </source>
</evidence>
<dbReference type="RefSeq" id="WP_285976417.1">
    <property type="nucleotide sequence ID" value="NZ_CP127221.1"/>
</dbReference>
<dbReference type="EMBL" id="CP127221">
    <property type="protein sequence ID" value="WIW96107.1"/>
    <property type="molecule type" value="Genomic_DNA"/>
</dbReference>